<feature type="compositionally biased region" description="Polar residues" evidence="2">
    <location>
        <begin position="228"/>
        <end position="253"/>
    </location>
</feature>
<dbReference type="SUPFAM" id="SSF57850">
    <property type="entry name" value="RING/U-box"/>
    <property type="match status" value="1"/>
</dbReference>
<dbReference type="PANTHER" id="PTHR31150">
    <property type="entry name" value="EXPRESSED PROTEIN"/>
    <property type="match status" value="1"/>
</dbReference>
<dbReference type="Gene3D" id="3.30.40.10">
    <property type="entry name" value="Zinc/RING finger domain, C3HC4 (zinc finger)"/>
    <property type="match status" value="1"/>
</dbReference>
<name>A0AAV6IGU8_9ERIC</name>
<dbReference type="PROSITE" id="PS50089">
    <property type="entry name" value="ZF_RING_2"/>
    <property type="match status" value="1"/>
</dbReference>
<feature type="domain" description="RING-type" evidence="3">
    <location>
        <begin position="305"/>
        <end position="364"/>
    </location>
</feature>
<dbReference type="EMBL" id="JACTNZ010000011">
    <property type="protein sequence ID" value="KAG5526682.1"/>
    <property type="molecule type" value="Genomic_DNA"/>
</dbReference>
<evidence type="ECO:0000256" key="2">
    <source>
        <dbReference type="SAM" id="MobiDB-lite"/>
    </source>
</evidence>
<feature type="compositionally biased region" description="Low complexity" evidence="2">
    <location>
        <begin position="175"/>
        <end position="197"/>
    </location>
</feature>
<dbReference type="InterPro" id="IPR013083">
    <property type="entry name" value="Znf_RING/FYVE/PHD"/>
</dbReference>
<keyword evidence="5" id="KW-1185">Reference proteome</keyword>
<gene>
    <name evidence="4" type="ORF">RHGRI_032820</name>
</gene>
<dbReference type="AlphaFoldDB" id="A0AAV6IGU8"/>
<evidence type="ECO:0000259" key="3">
    <source>
        <dbReference type="PROSITE" id="PS50089"/>
    </source>
</evidence>
<proteinExistence type="predicted"/>
<dbReference type="CDD" id="cd16448">
    <property type="entry name" value="RING-H2"/>
    <property type="match status" value="1"/>
</dbReference>
<feature type="region of interest" description="Disordered" evidence="2">
    <location>
        <begin position="82"/>
        <end position="121"/>
    </location>
</feature>
<dbReference type="PANTHER" id="PTHR31150:SF26">
    <property type="entry name" value="RING-TYPE DOMAIN-CONTAINING PROTEIN"/>
    <property type="match status" value="1"/>
</dbReference>
<evidence type="ECO:0000313" key="4">
    <source>
        <dbReference type="EMBL" id="KAG5526682.1"/>
    </source>
</evidence>
<keyword evidence="1" id="KW-0479">Metal-binding</keyword>
<feature type="compositionally biased region" description="Polar residues" evidence="2">
    <location>
        <begin position="90"/>
        <end position="118"/>
    </location>
</feature>
<keyword evidence="1" id="KW-0863">Zinc-finger</keyword>
<dbReference type="SMART" id="SM00184">
    <property type="entry name" value="RING"/>
    <property type="match status" value="1"/>
</dbReference>
<keyword evidence="1" id="KW-0862">Zinc</keyword>
<evidence type="ECO:0000313" key="5">
    <source>
        <dbReference type="Proteomes" id="UP000823749"/>
    </source>
</evidence>
<dbReference type="Proteomes" id="UP000823749">
    <property type="component" value="Chromosome 11"/>
</dbReference>
<dbReference type="GO" id="GO:0008270">
    <property type="term" value="F:zinc ion binding"/>
    <property type="evidence" value="ECO:0007669"/>
    <property type="project" value="UniProtKB-KW"/>
</dbReference>
<protein>
    <recommendedName>
        <fullName evidence="3">RING-type domain-containing protein</fullName>
    </recommendedName>
</protein>
<reference evidence="4" key="1">
    <citation type="submission" date="2020-08" db="EMBL/GenBank/DDBJ databases">
        <title>Plant Genome Project.</title>
        <authorList>
            <person name="Zhang R.-G."/>
        </authorList>
    </citation>
    <scope>NUCLEOTIDE SEQUENCE</scope>
    <source>
        <strain evidence="4">WSP0</strain>
        <tissue evidence="4">Leaf</tissue>
    </source>
</reference>
<accession>A0AAV6IGU8</accession>
<sequence>MGSACCVASKETTIVAARETTITNGPTSEVVQRNVRYSPSWSFRWDNRRRVAGEETVNWLSDGVSRSGGLGVKSGTTVETAYASEEGSPLDSSQTLTGPRSPISERNSGISRLPSSGKSPFAEHWCARKDSKIHPLPENVDTLGADQSYFRSVPLEVKEPTESPAVSDPSPMKLPPSVHSISSLSPSPLSSKNHLLPVSPNPSRWSHSSPGHHLRQGSDSRIPGRKSPNFSISEEPSFRWSNESTGASNHGSSDGWSVPAFSEFMANSHRERWSFDSESLGFNFDKVTRSSSRLSSSVSIDMRTCGVCSKLLTEKSSWGSQKIIATNELAVVAILVCGHVYHAECLENMTPEINKYDPACPVCTFGEKQVLKLSEKALRAEMDLKARNKRWRNQIVSSDLGSHSGVLEGRKSGGIEEKGLKMVSSSSMKSSFGKPFLTRHFSFGSKGTRSLSENHSTRKKAFFWSKSSKELRRKQDVGHLDVYELLHSYSLNFKQE</sequence>
<comment type="caution">
    <text evidence="4">The sequence shown here is derived from an EMBL/GenBank/DDBJ whole genome shotgun (WGS) entry which is preliminary data.</text>
</comment>
<feature type="region of interest" description="Disordered" evidence="2">
    <location>
        <begin position="160"/>
        <end position="253"/>
    </location>
</feature>
<organism evidence="4 5">
    <name type="scientific">Rhododendron griersonianum</name>
    <dbReference type="NCBI Taxonomy" id="479676"/>
    <lineage>
        <taxon>Eukaryota</taxon>
        <taxon>Viridiplantae</taxon>
        <taxon>Streptophyta</taxon>
        <taxon>Embryophyta</taxon>
        <taxon>Tracheophyta</taxon>
        <taxon>Spermatophyta</taxon>
        <taxon>Magnoliopsida</taxon>
        <taxon>eudicotyledons</taxon>
        <taxon>Gunneridae</taxon>
        <taxon>Pentapetalae</taxon>
        <taxon>asterids</taxon>
        <taxon>Ericales</taxon>
        <taxon>Ericaceae</taxon>
        <taxon>Ericoideae</taxon>
        <taxon>Rhodoreae</taxon>
        <taxon>Rhododendron</taxon>
    </lineage>
</organism>
<evidence type="ECO:0000256" key="1">
    <source>
        <dbReference type="PROSITE-ProRule" id="PRU00175"/>
    </source>
</evidence>
<dbReference type="InterPro" id="IPR001841">
    <property type="entry name" value="Znf_RING"/>
</dbReference>